<protein>
    <submittedName>
        <fullName evidence="2">Uncharacterized protein</fullName>
    </submittedName>
</protein>
<evidence type="ECO:0000256" key="1">
    <source>
        <dbReference type="SAM" id="MobiDB-lite"/>
    </source>
</evidence>
<gene>
    <name evidence="2" type="ORF">B0H66DRAFT_198864</name>
</gene>
<feature type="compositionally biased region" description="Low complexity" evidence="1">
    <location>
        <begin position="76"/>
        <end position="88"/>
    </location>
</feature>
<feature type="region of interest" description="Disordered" evidence="1">
    <location>
        <begin position="1"/>
        <end position="235"/>
    </location>
</feature>
<evidence type="ECO:0000313" key="2">
    <source>
        <dbReference type="EMBL" id="KAK3322322.1"/>
    </source>
</evidence>
<comment type="caution">
    <text evidence="2">The sequence shown here is derived from an EMBL/GenBank/DDBJ whole genome shotgun (WGS) entry which is preliminary data.</text>
</comment>
<feature type="compositionally biased region" description="Polar residues" evidence="1">
    <location>
        <begin position="158"/>
        <end position="169"/>
    </location>
</feature>
<reference evidence="2" key="1">
    <citation type="journal article" date="2023" name="Mol. Phylogenet. Evol.">
        <title>Genome-scale phylogeny and comparative genomics of the fungal order Sordariales.</title>
        <authorList>
            <person name="Hensen N."/>
            <person name="Bonometti L."/>
            <person name="Westerberg I."/>
            <person name="Brannstrom I.O."/>
            <person name="Guillou S."/>
            <person name="Cros-Aarteil S."/>
            <person name="Calhoun S."/>
            <person name="Haridas S."/>
            <person name="Kuo A."/>
            <person name="Mondo S."/>
            <person name="Pangilinan J."/>
            <person name="Riley R."/>
            <person name="LaButti K."/>
            <person name="Andreopoulos B."/>
            <person name="Lipzen A."/>
            <person name="Chen C."/>
            <person name="Yan M."/>
            <person name="Daum C."/>
            <person name="Ng V."/>
            <person name="Clum A."/>
            <person name="Steindorff A."/>
            <person name="Ohm R.A."/>
            <person name="Martin F."/>
            <person name="Silar P."/>
            <person name="Natvig D.O."/>
            <person name="Lalanne C."/>
            <person name="Gautier V."/>
            <person name="Ament-Velasquez S.L."/>
            <person name="Kruys A."/>
            <person name="Hutchinson M.I."/>
            <person name="Powell A.J."/>
            <person name="Barry K."/>
            <person name="Miller A.N."/>
            <person name="Grigoriev I.V."/>
            <person name="Debuchy R."/>
            <person name="Gladieux P."/>
            <person name="Hiltunen Thoren M."/>
            <person name="Johannesson H."/>
        </authorList>
    </citation>
    <scope>NUCLEOTIDE SEQUENCE</scope>
    <source>
        <strain evidence="2">CBS 118394</strain>
    </source>
</reference>
<reference evidence="2" key="2">
    <citation type="submission" date="2023-06" db="EMBL/GenBank/DDBJ databases">
        <authorList>
            <consortium name="Lawrence Berkeley National Laboratory"/>
            <person name="Haridas S."/>
            <person name="Hensen N."/>
            <person name="Bonometti L."/>
            <person name="Westerberg I."/>
            <person name="Brannstrom I.O."/>
            <person name="Guillou S."/>
            <person name="Cros-Aarteil S."/>
            <person name="Calhoun S."/>
            <person name="Kuo A."/>
            <person name="Mondo S."/>
            <person name="Pangilinan J."/>
            <person name="Riley R."/>
            <person name="Labutti K."/>
            <person name="Andreopoulos B."/>
            <person name="Lipzen A."/>
            <person name="Chen C."/>
            <person name="Yanf M."/>
            <person name="Daum C."/>
            <person name="Ng V."/>
            <person name="Clum A."/>
            <person name="Steindorff A."/>
            <person name="Ohm R."/>
            <person name="Martin F."/>
            <person name="Silar P."/>
            <person name="Natvig D."/>
            <person name="Lalanne C."/>
            <person name="Gautier V."/>
            <person name="Ament-Velasquez S.L."/>
            <person name="Kruys A."/>
            <person name="Hutchinson M.I."/>
            <person name="Powell A.J."/>
            <person name="Barry K."/>
            <person name="Miller A.N."/>
            <person name="Grigoriev I.V."/>
            <person name="Debuchy R."/>
            <person name="Gladieux P."/>
            <person name="Thoren M.H."/>
            <person name="Johannesson H."/>
        </authorList>
    </citation>
    <scope>NUCLEOTIDE SEQUENCE</scope>
    <source>
        <strain evidence="2">CBS 118394</strain>
    </source>
</reference>
<feature type="compositionally biased region" description="Polar residues" evidence="1">
    <location>
        <begin position="50"/>
        <end position="63"/>
    </location>
</feature>
<feature type="compositionally biased region" description="Low complexity" evidence="1">
    <location>
        <begin position="35"/>
        <end position="49"/>
    </location>
</feature>
<keyword evidence="3" id="KW-1185">Reference proteome</keyword>
<dbReference type="EMBL" id="JAUEDM010000003">
    <property type="protein sequence ID" value="KAK3322322.1"/>
    <property type="molecule type" value="Genomic_DNA"/>
</dbReference>
<name>A0AAE0M7N2_9PEZI</name>
<sequence length="235" mass="24265">MPPVPVYTKSPINAAKPDGVTPKTAAPEENISDWSNLNAPATTTTASSNIYSPFQPTPTTKTPGNVDGPPPPQPGAVPHAPAAATQTAMPPPPRAGESYHAQGPPAPAPTQAPQYPPPQMTMSMPEPMAPQSYRGTATATAAPASSTGGGSLAHPPGYQQQDFNASSPYADQYHQRPDDQSHGNGSTRGMMAGTSNDDEDDEGGVLSSAMKWAQAAGGKLSAAESEVWRRINGKE</sequence>
<dbReference type="Proteomes" id="UP001283341">
    <property type="component" value="Unassembled WGS sequence"/>
</dbReference>
<dbReference type="AlphaFoldDB" id="A0AAE0M7N2"/>
<feature type="compositionally biased region" description="Low complexity" evidence="1">
    <location>
        <begin position="135"/>
        <end position="146"/>
    </location>
</feature>
<feature type="compositionally biased region" description="Basic and acidic residues" evidence="1">
    <location>
        <begin position="226"/>
        <end position="235"/>
    </location>
</feature>
<feature type="compositionally biased region" description="Pro residues" evidence="1">
    <location>
        <begin position="104"/>
        <end position="119"/>
    </location>
</feature>
<proteinExistence type="predicted"/>
<accession>A0AAE0M7N2</accession>
<evidence type="ECO:0000313" key="3">
    <source>
        <dbReference type="Proteomes" id="UP001283341"/>
    </source>
</evidence>
<organism evidence="2 3">
    <name type="scientific">Apodospora peruviana</name>
    <dbReference type="NCBI Taxonomy" id="516989"/>
    <lineage>
        <taxon>Eukaryota</taxon>
        <taxon>Fungi</taxon>
        <taxon>Dikarya</taxon>
        <taxon>Ascomycota</taxon>
        <taxon>Pezizomycotina</taxon>
        <taxon>Sordariomycetes</taxon>
        <taxon>Sordariomycetidae</taxon>
        <taxon>Sordariales</taxon>
        <taxon>Lasiosphaeriaceae</taxon>
        <taxon>Apodospora</taxon>
    </lineage>
</organism>